<reference evidence="1" key="1">
    <citation type="submission" date="2021-09" db="EMBL/GenBank/DDBJ databases">
        <authorList>
            <consortium name="Pathogen Informatics"/>
        </authorList>
    </citation>
    <scope>NUCLEOTIDE SEQUENCE</scope>
</reference>
<organism evidence="1 2">
    <name type="scientific">Cercopithifilaria johnstoni</name>
    <dbReference type="NCBI Taxonomy" id="2874296"/>
    <lineage>
        <taxon>Eukaryota</taxon>
        <taxon>Metazoa</taxon>
        <taxon>Ecdysozoa</taxon>
        <taxon>Nematoda</taxon>
        <taxon>Chromadorea</taxon>
        <taxon>Rhabditida</taxon>
        <taxon>Spirurina</taxon>
        <taxon>Spiruromorpha</taxon>
        <taxon>Filarioidea</taxon>
        <taxon>Onchocercidae</taxon>
        <taxon>Cercopithifilaria</taxon>
    </lineage>
</organism>
<protein>
    <submittedName>
        <fullName evidence="1">Uncharacterized protein</fullName>
    </submittedName>
</protein>
<sequence length="345" mass="38039">LSDVNTVMEMGQSHSNLKTSISGMQSTVTDRTYEGTEVSQWSMKMNDCDHGRSDSASLCSYNSGNENCCGCPDCLELALEHTWKSERLCIFHCNGCGGTTVRETRSLYIDGRLKHSYSMNPIRHECHCCHCGILNSDSGTASNHKNTHLLDAKNLDSHNQTISNTSILTSVSGLCKYSTPSCSYHSQKHNFFIQSKHSENYNENFRKYAKGGECNCLAINESQIGSLFMHKPEVEIGVTKLATAQETSFDRSTSVAIPMASLKDETKSNSNEQMGSEKLLDNEILLTPTAGEVIDHQLETGYNMKAGKPFLINPLGTAFGLKCEMMKISKKILKTAKQISETGTP</sequence>
<dbReference type="EMBL" id="CAKAEH010001758">
    <property type="protein sequence ID" value="CAG9539169.1"/>
    <property type="molecule type" value="Genomic_DNA"/>
</dbReference>
<dbReference type="OrthoDB" id="10493449at2759"/>
<dbReference type="Proteomes" id="UP000746747">
    <property type="component" value="Unassembled WGS sequence"/>
</dbReference>
<feature type="non-terminal residue" evidence="1">
    <location>
        <position position="1"/>
    </location>
</feature>
<gene>
    <name evidence="1" type="ORF">CJOHNSTONI_LOCUS8793</name>
</gene>
<keyword evidence="2" id="KW-1185">Reference proteome</keyword>
<evidence type="ECO:0000313" key="2">
    <source>
        <dbReference type="Proteomes" id="UP000746747"/>
    </source>
</evidence>
<evidence type="ECO:0000313" key="1">
    <source>
        <dbReference type="EMBL" id="CAG9539169.1"/>
    </source>
</evidence>
<proteinExistence type="predicted"/>
<name>A0A8J2Q8X2_9BILA</name>
<accession>A0A8J2Q8X2</accession>
<comment type="caution">
    <text evidence="1">The sequence shown here is derived from an EMBL/GenBank/DDBJ whole genome shotgun (WGS) entry which is preliminary data.</text>
</comment>
<dbReference type="AlphaFoldDB" id="A0A8J2Q8X2"/>